<evidence type="ECO:0000256" key="3">
    <source>
        <dbReference type="ARBA" id="ARBA00022679"/>
    </source>
</evidence>
<keyword evidence="3" id="KW-0808">Transferase</keyword>
<keyword evidence="5" id="KW-0418">Kinase</keyword>
<protein>
    <recommendedName>
        <fullName evidence="1">non-specific serine/threonine protein kinase</fullName>
        <ecNumber evidence="1">2.7.11.1</ecNumber>
    </recommendedName>
</protein>
<dbReference type="PANTHER" id="PTHR43289:SF6">
    <property type="entry name" value="SERINE_THREONINE-PROTEIN KINASE NEKL-3"/>
    <property type="match status" value="1"/>
</dbReference>
<keyword evidence="4" id="KW-0547">Nucleotide-binding</keyword>
<dbReference type="InterPro" id="IPR000719">
    <property type="entry name" value="Prot_kinase_dom"/>
</dbReference>
<gene>
    <name evidence="8" type="ORF">QRT05_13415</name>
</gene>
<reference evidence="8 9" key="1">
    <citation type="submission" date="2023-06" db="EMBL/GenBank/DDBJ databases">
        <title>Cellulomonas sp. MW9 Whole genome sequence.</title>
        <authorList>
            <person name="Park S."/>
        </authorList>
    </citation>
    <scope>NUCLEOTIDE SEQUENCE [LARGE SCALE GENOMIC DNA]</scope>
    <source>
        <strain evidence="8 9">MW9</strain>
    </source>
</reference>
<evidence type="ECO:0000256" key="5">
    <source>
        <dbReference type="ARBA" id="ARBA00022777"/>
    </source>
</evidence>
<dbReference type="Proteomes" id="UP001321453">
    <property type="component" value="Unassembled WGS sequence"/>
</dbReference>
<dbReference type="SUPFAM" id="SSF56112">
    <property type="entry name" value="Protein kinase-like (PK-like)"/>
    <property type="match status" value="1"/>
</dbReference>
<sequence length="522" mass="55672">MSVAEVRYLLHADVEVVQLPDDDEVLVGRRGSRNPPQLVSRDAMALAECFRSPRTLVDGVIAYCAASGAEPLATLDAAFGVLVALTRSEVLVADGGAPAERLRERHQVGEQVGPATITDRVRVLRDSEIWRAVLADGTRVVVKVVDDEVHGPGLVRRELTALERGQRAPVPRLVWHESSPTGGTLVLSEVEGEAADLATLTADDDGRRRIALAVVDAYVALHACGVLHGDVHPGNVLVTPDAEVGIIDFGLATAEGEPSPRTAGGEYLDPAAAAALRADRTPGTLDEAAEQYAVAAMVYRLLTGSAPLDLACERVEALRRIAEDRPRPFVGVGVAPWLAVERVLRRALAVDPAHRYRSLRTFRTALLWATATPREMAEPPAADLLDAVGVLDVDGPAWASADDERAAHVGWLLARVATLTGDPRAFDLAHVWSARCRHVLPPVPGPRTPVARAHRALAAYVRTGRPGHRRAAALIADEVGGPLRTDEPVDVLTGGWAGALLRLECSRPAVASMPGRPWAAEE</sequence>
<evidence type="ECO:0000256" key="6">
    <source>
        <dbReference type="ARBA" id="ARBA00022840"/>
    </source>
</evidence>
<keyword evidence="6" id="KW-0067">ATP-binding</keyword>
<feature type="domain" description="Protein kinase" evidence="7">
    <location>
        <begin position="106"/>
        <end position="367"/>
    </location>
</feature>
<keyword evidence="9" id="KW-1185">Reference proteome</keyword>
<evidence type="ECO:0000313" key="8">
    <source>
        <dbReference type="EMBL" id="MDM7832337.1"/>
    </source>
</evidence>
<dbReference type="EMBL" id="JAUCGR010000003">
    <property type="protein sequence ID" value="MDM7832337.1"/>
    <property type="molecule type" value="Genomic_DNA"/>
</dbReference>
<dbReference type="PANTHER" id="PTHR43289">
    <property type="entry name" value="MITOGEN-ACTIVATED PROTEIN KINASE KINASE KINASE 20-RELATED"/>
    <property type="match status" value="1"/>
</dbReference>
<dbReference type="Pfam" id="PF00069">
    <property type="entry name" value="Pkinase"/>
    <property type="match status" value="1"/>
</dbReference>
<evidence type="ECO:0000256" key="2">
    <source>
        <dbReference type="ARBA" id="ARBA00022527"/>
    </source>
</evidence>
<evidence type="ECO:0000313" key="9">
    <source>
        <dbReference type="Proteomes" id="UP001321453"/>
    </source>
</evidence>
<dbReference type="PROSITE" id="PS50011">
    <property type="entry name" value="PROTEIN_KINASE_DOM"/>
    <property type="match status" value="1"/>
</dbReference>
<dbReference type="EC" id="2.7.11.1" evidence="1"/>
<evidence type="ECO:0000259" key="7">
    <source>
        <dbReference type="PROSITE" id="PS50011"/>
    </source>
</evidence>
<evidence type="ECO:0000256" key="1">
    <source>
        <dbReference type="ARBA" id="ARBA00012513"/>
    </source>
</evidence>
<evidence type="ECO:0000256" key="4">
    <source>
        <dbReference type="ARBA" id="ARBA00022741"/>
    </source>
</evidence>
<accession>A0ABT7S9P2</accession>
<proteinExistence type="predicted"/>
<keyword evidence="2" id="KW-0723">Serine/threonine-protein kinase</keyword>
<organism evidence="8 9">
    <name type="scientific">Cellulomonas edaphi</name>
    <dbReference type="NCBI Taxonomy" id="3053468"/>
    <lineage>
        <taxon>Bacteria</taxon>
        <taxon>Bacillati</taxon>
        <taxon>Actinomycetota</taxon>
        <taxon>Actinomycetes</taxon>
        <taxon>Micrococcales</taxon>
        <taxon>Cellulomonadaceae</taxon>
        <taxon>Cellulomonas</taxon>
    </lineage>
</organism>
<dbReference type="Gene3D" id="1.10.510.10">
    <property type="entry name" value="Transferase(Phosphotransferase) domain 1"/>
    <property type="match status" value="1"/>
</dbReference>
<comment type="caution">
    <text evidence="8">The sequence shown here is derived from an EMBL/GenBank/DDBJ whole genome shotgun (WGS) entry which is preliminary data.</text>
</comment>
<dbReference type="SMART" id="SM00220">
    <property type="entry name" value="S_TKc"/>
    <property type="match status" value="1"/>
</dbReference>
<dbReference type="RefSeq" id="WP_289447779.1">
    <property type="nucleotide sequence ID" value="NZ_JAUCGR010000003.1"/>
</dbReference>
<dbReference type="InterPro" id="IPR011009">
    <property type="entry name" value="Kinase-like_dom_sf"/>
</dbReference>
<name>A0ABT7S9P2_9CELL</name>